<dbReference type="Pfam" id="PF01965">
    <property type="entry name" value="DJ-1_PfpI"/>
    <property type="match status" value="1"/>
</dbReference>
<dbReference type="PANTHER" id="PTHR48094">
    <property type="entry name" value="PROTEIN/NUCLEIC ACID DEGLYCASE DJ-1-RELATED"/>
    <property type="match status" value="1"/>
</dbReference>
<sequence>MGKTNNILYVMSGQNFQDEEYFESKKIFEAAGYKTEVSSTFIGTAQGKLGGMTNIDLLFSEVDAIEFDAIVFVGGIGCITLWDDWRTQGLAKLFLDNQKIVAGIGSGIVIMANAKILDGINVTCLPADESHVRHGNANVLKDNVVVSGNIITANGPTSSKEFANAILGVLSNIS</sequence>
<dbReference type="OrthoDB" id="9803764at2"/>
<dbReference type="InterPro" id="IPR029062">
    <property type="entry name" value="Class_I_gatase-like"/>
</dbReference>
<dbReference type="Proteomes" id="UP000043763">
    <property type="component" value="Unassembled WGS sequence"/>
</dbReference>
<dbReference type="InterPro" id="IPR050325">
    <property type="entry name" value="Prot/Nucl_acid_deglycase"/>
</dbReference>
<evidence type="ECO:0000313" key="2">
    <source>
        <dbReference type="EMBL" id="CRF32439.1"/>
    </source>
</evidence>
<name>A0A0G4K5Y2_9SPIR</name>
<evidence type="ECO:0000259" key="1">
    <source>
        <dbReference type="Pfam" id="PF01965"/>
    </source>
</evidence>
<gene>
    <name evidence="2" type="ORF">BRSU_0799</name>
</gene>
<protein>
    <submittedName>
        <fullName evidence="2">Peptidase</fullName>
    </submittedName>
</protein>
<reference evidence="3" key="1">
    <citation type="submission" date="2015-04" db="EMBL/GenBank/DDBJ databases">
        <authorList>
            <person name="Mushtaq Mamoona"/>
        </authorList>
    </citation>
    <scope>NUCLEOTIDE SEQUENCE [LARGE SCALE GENOMIC DNA]</scope>
    <source>
        <strain evidence="3">AN4859/03</strain>
    </source>
</reference>
<dbReference type="PANTHER" id="PTHR48094:SF12">
    <property type="entry name" value="PARKINSON DISEASE PROTEIN 7 HOMOLOG"/>
    <property type="match status" value="1"/>
</dbReference>
<dbReference type="AlphaFoldDB" id="A0A0G4K5Y2"/>
<dbReference type="InterPro" id="IPR002818">
    <property type="entry name" value="DJ-1/PfpI"/>
</dbReference>
<dbReference type="EMBL" id="CVLB01000001">
    <property type="protein sequence ID" value="CRF32439.1"/>
    <property type="molecule type" value="Genomic_DNA"/>
</dbReference>
<dbReference type="GO" id="GO:0005737">
    <property type="term" value="C:cytoplasm"/>
    <property type="evidence" value="ECO:0007669"/>
    <property type="project" value="TreeGrafter"/>
</dbReference>
<accession>A0A0G4K5Y2</accession>
<dbReference type="Gene3D" id="3.40.50.880">
    <property type="match status" value="1"/>
</dbReference>
<evidence type="ECO:0000313" key="3">
    <source>
        <dbReference type="Proteomes" id="UP000043763"/>
    </source>
</evidence>
<dbReference type="SUPFAM" id="SSF52317">
    <property type="entry name" value="Class I glutamine amidotransferase-like"/>
    <property type="match status" value="1"/>
</dbReference>
<feature type="domain" description="DJ-1/PfpI" evidence="1">
    <location>
        <begin position="9"/>
        <end position="167"/>
    </location>
</feature>
<keyword evidence="3" id="KW-1185">Reference proteome</keyword>
<proteinExistence type="predicted"/>
<organism evidence="2 3">
    <name type="scientific">Brachyspira suanatina</name>
    <dbReference type="NCBI Taxonomy" id="381802"/>
    <lineage>
        <taxon>Bacteria</taxon>
        <taxon>Pseudomonadati</taxon>
        <taxon>Spirochaetota</taxon>
        <taxon>Spirochaetia</taxon>
        <taxon>Brachyspirales</taxon>
        <taxon>Brachyspiraceae</taxon>
        <taxon>Brachyspira</taxon>
    </lineage>
</organism>
<dbReference type="RefSeq" id="WP_048593894.1">
    <property type="nucleotide sequence ID" value="NZ_CVLB01000001.1"/>
</dbReference>